<dbReference type="OrthoDB" id="1779644at2"/>
<evidence type="ECO:0000313" key="2">
    <source>
        <dbReference type="Proteomes" id="UP000318331"/>
    </source>
</evidence>
<dbReference type="EMBL" id="VFPN01000001">
    <property type="protein sequence ID" value="TQM66375.1"/>
    <property type="molecule type" value="Genomic_DNA"/>
</dbReference>
<protein>
    <recommendedName>
        <fullName evidence="3">DUF1269 domain-containing protein</fullName>
    </recommendedName>
</protein>
<dbReference type="Proteomes" id="UP000318331">
    <property type="component" value="Unassembled WGS sequence"/>
</dbReference>
<dbReference type="RefSeq" id="WP_141916607.1">
    <property type="nucleotide sequence ID" value="NZ_BAAAYS010000003.1"/>
</dbReference>
<sequence>MTVTFDDQLGPIDYLIIEFPGGRVTAAGFAQLLELVDGGSIRVLDLEFVAATADGGARIIGLDELGPVEGFDMTVFDGASSGLADTTDLAEIGRALRPGSIAAILVYEELTMLPVIAAWERADARVLGEGVIPVADMLAALDTEPNTVAPDSHGRS</sequence>
<dbReference type="InterPro" id="IPR046288">
    <property type="entry name" value="DUF6325"/>
</dbReference>
<name>A0A543I747_9MICO</name>
<dbReference type="Pfam" id="PF19850">
    <property type="entry name" value="DUF6325"/>
    <property type="match status" value="1"/>
</dbReference>
<organism evidence="1 2">
    <name type="scientific">Klugiella xanthotipulae</name>
    <dbReference type="NCBI Taxonomy" id="244735"/>
    <lineage>
        <taxon>Bacteria</taxon>
        <taxon>Bacillati</taxon>
        <taxon>Actinomycetota</taxon>
        <taxon>Actinomycetes</taxon>
        <taxon>Micrococcales</taxon>
        <taxon>Microbacteriaceae</taxon>
        <taxon>Klugiella</taxon>
    </lineage>
</organism>
<keyword evidence="2" id="KW-1185">Reference proteome</keyword>
<dbReference type="AlphaFoldDB" id="A0A543I747"/>
<accession>A0A543I747</accession>
<reference evidence="1 2" key="1">
    <citation type="submission" date="2019-06" db="EMBL/GenBank/DDBJ databases">
        <title>Sequencing the genomes of 1000 actinobacteria strains.</title>
        <authorList>
            <person name="Klenk H.-P."/>
        </authorList>
    </citation>
    <scope>NUCLEOTIDE SEQUENCE [LARGE SCALE GENOMIC DNA]</scope>
    <source>
        <strain evidence="1 2">DSM 18031</strain>
    </source>
</reference>
<comment type="caution">
    <text evidence="1">The sequence shown here is derived from an EMBL/GenBank/DDBJ whole genome shotgun (WGS) entry which is preliminary data.</text>
</comment>
<proteinExistence type="predicted"/>
<evidence type="ECO:0000313" key="1">
    <source>
        <dbReference type="EMBL" id="TQM66375.1"/>
    </source>
</evidence>
<gene>
    <name evidence="1" type="ORF">FB466_1215</name>
</gene>
<evidence type="ECO:0008006" key="3">
    <source>
        <dbReference type="Google" id="ProtNLM"/>
    </source>
</evidence>